<feature type="compositionally biased region" description="Basic and acidic residues" evidence="2">
    <location>
        <begin position="818"/>
        <end position="827"/>
    </location>
</feature>
<keyword evidence="1" id="KW-0175">Coiled coil</keyword>
<feature type="coiled-coil region" evidence="1">
    <location>
        <begin position="392"/>
        <end position="419"/>
    </location>
</feature>
<dbReference type="Proteomes" id="UP001187415">
    <property type="component" value="Unassembled WGS sequence"/>
</dbReference>
<reference evidence="4" key="1">
    <citation type="submission" date="2023-07" db="EMBL/GenBank/DDBJ databases">
        <title>Chromosome-level Genome Assembly of Striped Snakehead (Channa striata).</title>
        <authorList>
            <person name="Liu H."/>
        </authorList>
    </citation>
    <scope>NUCLEOTIDE SEQUENCE</scope>
    <source>
        <strain evidence="4">Gz</strain>
        <tissue evidence="4">Muscle</tissue>
    </source>
</reference>
<feature type="coiled-coil region" evidence="1">
    <location>
        <begin position="523"/>
        <end position="578"/>
    </location>
</feature>
<evidence type="ECO:0000259" key="3">
    <source>
        <dbReference type="Pfam" id="PF16043"/>
    </source>
</evidence>
<keyword evidence="5" id="KW-1185">Reference proteome</keyword>
<protein>
    <recommendedName>
        <fullName evidence="3">DUF4795 domain-containing protein</fullName>
    </recommendedName>
</protein>
<evidence type="ECO:0000313" key="5">
    <source>
        <dbReference type="Proteomes" id="UP001187415"/>
    </source>
</evidence>
<feature type="region of interest" description="Disordered" evidence="2">
    <location>
        <begin position="448"/>
        <end position="469"/>
    </location>
</feature>
<evidence type="ECO:0000256" key="2">
    <source>
        <dbReference type="SAM" id="MobiDB-lite"/>
    </source>
</evidence>
<sequence>MSEESICLYDLLNLAIGTPQRGVVNFNALHALLLAVLRQLDMREVKTQWRDPPPGDRHFAYLVDVTEPKQPQLTVDEQPRVRGAVEPEAEPVPELPKPTPVGSMEHELWKLFSRFQACEDGVSRTMQLIQELQDDKDSLKHELKDHQQKVVDAQEQMVTIVEKCCHRVDALEDVVGSLKDTFQKYPDPEELSQYVTWNIMQSDLLSKTESLPKDTVKTELPTFPVTSGEAPTLQEAADPQPATEPYSVLSPQQTHLELEVTEAVTPLSLESSSSQQYSETDSARNIGRVKESLDNLATRLVAVEEGKVEQTQLTHLRDFIANTVSQDVSNYLMDRLNQQRALLESRMSECEKLGNLLEMSVQPTILEGESAPEGPAVSVDSDRQFHELGQQIFYLRRSVQKLEEDVKQLKAKQASSEKRETDHQLQDQLDDLRGMLDDMMLTLTSELSSSLENEDELDESDSQGLGENTERSSFITRTVVIGRKLSCLFQCYEQLQDTVNSLLQQQTGDRAEPVEKRQNVELVNDVQKAILELQAECEKLHETTICLYEDNRQKQSHIEELYKTMVELEEKKADKQMVESEIKADKSALESKVSRLQFDSATEQLNTMFHELLNKVTGQEQDWHKVIDRLSTEMECKLNRIELESVKKHLEDRWKNIYQKLQAQGAPDQEDAAGLRKQLVDRFHCLSCDRPVVKQTPGPHLLTLPCTPALAPHKSFRPFTVYTLEQFRQHYRSERIAELRDYSHLSVSRSCGGSHTITSASQRRTGLQYIKHHSQNEVEGIIQSEEVDILGRDGHIYKGRLATRLTETKLPAIPTKDGLGKTKDKLRGSPSHKPTASPEMGHNALVHRTTSARSRSVSSISGQDWPVSALGCASQSSITSAAAESNSEPLDNQQVSP</sequence>
<comment type="caution">
    <text evidence="4">The sequence shown here is derived from an EMBL/GenBank/DDBJ whole genome shotgun (WGS) entry which is preliminary data.</text>
</comment>
<evidence type="ECO:0000313" key="4">
    <source>
        <dbReference type="EMBL" id="KAK2832944.1"/>
    </source>
</evidence>
<dbReference type="PANTHER" id="PTHR47080:SF2">
    <property type="entry name" value="GLUTAMINE-RICH PROTEIN 2"/>
    <property type="match status" value="1"/>
</dbReference>
<dbReference type="InterPro" id="IPR032013">
    <property type="entry name" value="DUF4795"/>
</dbReference>
<feature type="region of interest" description="Disordered" evidence="2">
    <location>
        <begin position="210"/>
        <end position="248"/>
    </location>
</feature>
<dbReference type="PANTHER" id="PTHR47080">
    <property type="entry name" value="CHROMOSOME 16 OPEN READING FRAME 96"/>
    <property type="match status" value="1"/>
</dbReference>
<feature type="region of interest" description="Disordered" evidence="2">
    <location>
        <begin position="871"/>
        <end position="897"/>
    </location>
</feature>
<feature type="domain" description="DUF4795" evidence="3">
    <location>
        <begin position="516"/>
        <end position="718"/>
    </location>
</feature>
<feature type="region of interest" description="Disordered" evidence="2">
    <location>
        <begin position="812"/>
        <end position="843"/>
    </location>
</feature>
<name>A0AA88M886_CHASR</name>
<evidence type="ECO:0000256" key="1">
    <source>
        <dbReference type="SAM" id="Coils"/>
    </source>
</evidence>
<proteinExistence type="predicted"/>
<accession>A0AA88M886</accession>
<feature type="coiled-coil region" evidence="1">
    <location>
        <begin position="122"/>
        <end position="163"/>
    </location>
</feature>
<feature type="region of interest" description="Disordered" evidence="2">
    <location>
        <begin position="78"/>
        <end position="100"/>
    </location>
</feature>
<feature type="compositionally biased region" description="Polar residues" evidence="2">
    <location>
        <begin position="873"/>
        <end position="897"/>
    </location>
</feature>
<dbReference type="EMBL" id="JAUPFM010000013">
    <property type="protein sequence ID" value="KAK2832944.1"/>
    <property type="molecule type" value="Genomic_DNA"/>
</dbReference>
<dbReference type="Pfam" id="PF16043">
    <property type="entry name" value="DUF4795"/>
    <property type="match status" value="1"/>
</dbReference>
<dbReference type="AlphaFoldDB" id="A0AA88M886"/>
<organism evidence="4 5">
    <name type="scientific">Channa striata</name>
    <name type="common">Snakehead murrel</name>
    <name type="synonym">Ophicephalus striatus</name>
    <dbReference type="NCBI Taxonomy" id="64152"/>
    <lineage>
        <taxon>Eukaryota</taxon>
        <taxon>Metazoa</taxon>
        <taxon>Chordata</taxon>
        <taxon>Craniata</taxon>
        <taxon>Vertebrata</taxon>
        <taxon>Euteleostomi</taxon>
        <taxon>Actinopterygii</taxon>
        <taxon>Neopterygii</taxon>
        <taxon>Teleostei</taxon>
        <taxon>Neoteleostei</taxon>
        <taxon>Acanthomorphata</taxon>
        <taxon>Anabantaria</taxon>
        <taxon>Anabantiformes</taxon>
        <taxon>Channoidei</taxon>
        <taxon>Channidae</taxon>
        <taxon>Channa</taxon>
    </lineage>
</organism>
<feature type="compositionally biased region" description="Acidic residues" evidence="2">
    <location>
        <begin position="452"/>
        <end position="461"/>
    </location>
</feature>
<gene>
    <name evidence="4" type="ORF">Q5P01_016833</name>
</gene>